<dbReference type="InterPro" id="IPR036388">
    <property type="entry name" value="WH-like_DNA-bd_sf"/>
</dbReference>
<name>A0A084EQ36_SPHYA</name>
<evidence type="ECO:0000256" key="1">
    <source>
        <dbReference type="ARBA" id="ARBA00009437"/>
    </source>
</evidence>
<protein>
    <submittedName>
        <fullName evidence="6">Transcriptional regulator</fullName>
    </submittedName>
</protein>
<reference evidence="6 7" key="1">
    <citation type="submission" date="2014-03" db="EMBL/GenBank/DDBJ databases">
        <title>Genome sequence of Sphingobium yanoikuyae B1.</title>
        <authorList>
            <person name="Gan H.M."/>
            <person name="Gan H.Y."/>
            <person name="Savka M.A."/>
        </authorList>
    </citation>
    <scope>NUCLEOTIDE SEQUENCE [LARGE SCALE GENOMIC DNA]</scope>
    <source>
        <strain evidence="6 7">B1</strain>
    </source>
</reference>
<dbReference type="PATRIC" id="fig|13690.10.peg.1325"/>
<dbReference type="PROSITE" id="PS50931">
    <property type="entry name" value="HTH_LYSR"/>
    <property type="match status" value="1"/>
</dbReference>
<dbReference type="GO" id="GO:0003700">
    <property type="term" value="F:DNA-binding transcription factor activity"/>
    <property type="evidence" value="ECO:0007669"/>
    <property type="project" value="InterPro"/>
</dbReference>
<evidence type="ECO:0000256" key="4">
    <source>
        <dbReference type="ARBA" id="ARBA00023163"/>
    </source>
</evidence>
<dbReference type="InterPro" id="IPR036390">
    <property type="entry name" value="WH_DNA-bd_sf"/>
</dbReference>
<dbReference type="Gene3D" id="1.10.10.10">
    <property type="entry name" value="Winged helix-like DNA-binding domain superfamily/Winged helix DNA-binding domain"/>
    <property type="match status" value="1"/>
</dbReference>
<sequence>MIDIRQLRYFVAVAETLHFGRAAERLHVTQPPLSRQVAALEQELGVRLIERHSRRAVLTPAGARFLEDARQIIAALDRACRDARAWQSGDLGELTIGFMMHAAYSSVPLLTRRFATAHPDVTLHLRETLPMMLADGVMEGRFDAAIGFDPGARRGLATSPLYREPLAAVVPSDHHLASAGALTPDQLAGERFILSPTDVTPTLRRAILGWLAAPPAILLETQLQQTIVSLVGEGLGVAIVPESLRRLAMTSVRFVPLIDAPMVEQLLMVRPDARNPALTHLRAIADSLQPA</sequence>
<dbReference type="PRINTS" id="PR00039">
    <property type="entry name" value="HTHLYSR"/>
</dbReference>
<dbReference type="Pfam" id="PF00126">
    <property type="entry name" value="HTH_1"/>
    <property type="match status" value="1"/>
</dbReference>
<dbReference type="SUPFAM" id="SSF53850">
    <property type="entry name" value="Periplasmic binding protein-like II"/>
    <property type="match status" value="1"/>
</dbReference>
<keyword evidence="3" id="KW-0238">DNA-binding</keyword>
<dbReference type="eggNOG" id="COG0583">
    <property type="taxonomic scope" value="Bacteria"/>
</dbReference>
<dbReference type="PANTHER" id="PTHR30346:SF28">
    <property type="entry name" value="HTH-TYPE TRANSCRIPTIONAL REGULATOR CYNR"/>
    <property type="match status" value="1"/>
</dbReference>
<accession>A0A084EQ36</accession>
<dbReference type="SUPFAM" id="SSF46785">
    <property type="entry name" value="Winged helix' DNA-binding domain"/>
    <property type="match status" value="1"/>
</dbReference>
<proteinExistence type="inferred from homology"/>
<dbReference type="InterPro" id="IPR000847">
    <property type="entry name" value="LysR_HTH_N"/>
</dbReference>
<dbReference type="GO" id="GO:0032993">
    <property type="term" value="C:protein-DNA complex"/>
    <property type="evidence" value="ECO:0007669"/>
    <property type="project" value="TreeGrafter"/>
</dbReference>
<evidence type="ECO:0000259" key="5">
    <source>
        <dbReference type="PROSITE" id="PS50931"/>
    </source>
</evidence>
<dbReference type="InterPro" id="IPR005119">
    <property type="entry name" value="LysR_subst-bd"/>
</dbReference>
<dbReference type="GO" id="GO:0003677">
    <property type="term" value="F:DNA binding"/>
    <property type="evidence" value="ECO:0007669"/>
    <property type="project" value="UniProtKB-KW"/>
</dbReference>
<comment type="caution">
    <text evidence="6">The sequence shown here is derived from an EMBL/GenBank/DDBJ whole genome shotgun (WGS) entry which is preliminary data.</text>
</comment>
<evidence type="ECO:0000313" key="7">
    <source>
        <dbReference type="Proteomes" id="UP000028534"/>
    </source>
</evidence>
<keyword evidence="4" id="KW-0804">Transcription</keyword>
<feature type="domain" description="HTH lysR-type" evidence="5">
    <location>
        <begin position="2"/>
        <end position="59"/>
    </location>
</feature>
<dbReference type="FunFam" id="1.10.10.10:FF:000001">
    <property type="entry name" value="LysR family transcriptional regulator"/>
    <property type="match status" value="1"/>
</dbReference>
<evidence type="ECO:0000256" key="2">
    <source>
        <dbReference type="ARBA" id="ARBA00023015"/>
    </source>
</evidence>
<organism evidence="6 7">
    <name type="scientific">Sphingobium yanoikuyae</name>
    <name type="common">Sphingomonas yanoikuyae</name>
    <dbReference type="NCBI Taxonomy" id="13690"/>
    <lineage>
        <taxon>Bacteria</taxon>
        <taxon>Pseudomonadati</taxon>
        <taxon>Pseudomonadota</taxon>
        <taxon>Alphaproteobacteria</taxon>
        <taxon>Sphingomonadales</taxon>
        <taxon>Sphingomonadaceae</taxon>
        <taxon>Sphingobium</taxon>
    </lineage>
</organism>
<dbReference type="RefSeq" id="WP_037517992.1">
    <property type="nucleotide sequence ID" value="NZ_JGVR01000005.1"/>
</dbReference>
<dbReference type="Gene3D" id="3.40.190.10">
    <property type="entry name" value="Periplasmic binding protein-like II"/>
    <property type="match status" value="2"/>
</dbReference>
<gene>
    <name evidence="6" type="ORF">CP98_01282</name>
</gene>
<evidence type="ECO:0000256" key="3">
    <source>
        <dbReference type="ARBA" id="ARBA00023125"/>
    </source>
</evidence>
<dbReference type="AlphaFoldDB" id="A0A084EQ36"/>
<dbReference type="EMBL" id="JGVR01000005">
    <property type="protein sequence ID" value="KEZ20078.1"/>
    <property type="molecule type" value="Genomic_DNA"/>
</dbReference>
<dbReference type="Proteomes" id="UP000028534">
    <property type="component" value="Unassembled WGS sequence"/>
</dbReference>
<dbReference type="CDD" id="cd08414">
    <property type="entry name" value="PBP2_LTTR_aromatics_like"/>
    <property type="match status" value="1"/>
</dbReference>
<evidence type="ECO:0000313" key="6">
    <source>
        <dbReference type="EMBL" id="KEZ20078.1"/>
    </source>
</evidence>
<dbReference type="STRING" id="13690.AX777_10915"/>
<comment type="similarity">
    <text evidence="1">Belongs to the LysR transcriptional regulatory family.</text>
</comment>
<dbReference type="PANTHER" id="PTHR30346">
    <property type="entry name" value="TRANSCRIPTIONAL DUAL REGULATOR HCAR-RELATED"/>
    <property type="match status" value="1"/>
</dbReference>
<dbReference type="Pfam" id="PF03466">
    <property type="entry name" value="LysR_substrate"/>
    <property type="match status" value="1"/>
</dbReference>
<keyword evidence="2" id="KW-0805">Transcription regulation</keyword>